<dbReference type="InterPro" id="IPR039904">
    <property type="entry name" value="TRANK1"/>
</dbReference>
<dbReference type="EMBL" id="OZ021741">
    <property type="protein sequence ID" value="CAK9326801.1"/>
    <property type="molecule type" value="Genomic_DNA"/>
</dbReference>
<dbReference type="PANTHER" id="PTHR21529">
    <property type="entry name" value="MAMMARY TURMOR VIRUS RECEPTOR HOMOLOG 1, 2 MTVR1, 2"/>
    <property type="match status" value="1"/>
</dbReference>
<name>A0ABP0Z502_9ROSI</name>
<feature type="compositionally biased region" description="Polar residues" evidence="1">
    <location>
        <begin position="677"/>
        <end position="689"/>
    </location>
</feature>
<dbReference type="PANTHER" id="PTHR21529:SF4">
    <property type="entry name" value="TPR AND ANKYRIN REPEAT-CONTAINING PROTEIN 1"/>
    <property type="match status" value="1"/>
</dbReference>
<evidence type="ECO:0000313" key="2">
    <source>
        <dbReference type="EMBL" id="CAK9326801.1"/>
    </source>
</evidence>
<protein>
    <submittedName>
        <fullName evidence="2">Uncharacterized protein</fullName>
    </submittedName>
</protein>
<dbReference type="Proteomes" id="UP001642487">
    <property type="component" value="Chromosome 7"/>
</dbReference>
<evidence type="ECO:0000313" key="3">
    <source>
        <dbReference type="Proteomes" id="UP001642487"/>
    </source>
</evidence>
<accession>A0ABP0Z502</accession>
<feature type="region of interest" description="Disordered" evidence="1">
    <location>
        <begin position="644"/>
        <end position="689"/>
    </location>
</feature>
<sequence>MDQYMIEQDMLEIAPGSPNFNQSVQLDLCWELKLLHIATTVMTLDYWMVQAMKAPSTKEGWTSLGLEFFSEGVYGAVPLCFKRVEDRRRSEWARAASLCATAGILDGSNPQIACNGLQEAAKIYISMDRAEIAAKCYIELKKYKTAAHTYLTKCGEARLEDAGDCYMLAKCYKLAAEAYSRGRCFLKFFDVCTAANLFDMALQVICSWRKHDDVNLIKKCQHIKGTWHLFLVKGSLPYHQLQNFCSMMKFVKSFDSIDGKYSFLRTLGLSEKKLLQEEELNKVVHKETRSQHEGSFSLGLQLQPKLESVLVHKETSQNETKTKDKMNVANNMLTTKGSSRGSKFQPKLKLVWKEKTSQNNTKTKDRMKVADNMSVAKGSSQGLQFQSKLEMKTVSQNDTTTRDKMKIVETLSTAKGYSQGLKCQSELMSILKETTSQNDTKTKDKMKLAAKESSQGLQFQCKLELETISQNGTTTRDNMRVAEDMSIAKGSSQGLKFQPKFKSVWKETTYQNGTNSKGNMKLADNMSTAKGSSQGLQFKSKLESKTVSQNDVMTMDKIQFQPEQESMCKEKASQNDSKIGDNLRVAPFISTTKDSSYKFQIKPKVVYAKEEIAAQDNVKIEKDAVNNVNNKAEASQKLQQCNQKLKNVQKETTSSSDSKVKKDKMKESVNLSEAGDPSQQLQTEQKQLK</sequence>
<gene>
    <name evidence="2" type="ORF">CITCOLO1_LOCUS19162</name>
</gene>
<reference evidence="2 3" key="1">
    <citation type="submission" date="2024-03" db="EMBL/GenBank/DDBJ databases">
        <authorList>
            <person name="Gkanogiannis A."/>
            <person name="Becerra Lopez-Lavalle L."/>
        </authorList>
    </citation>
    <scope>NUCLEOTIDE SEQUENCE [LARGE SCALE GENOMIC DNA]</scope>
</reference>
<evidence type="ECO:0000256" key="1">
    <source>
        <dbReference type="SAM" id="MobiDB-lite"/>
    </source>
</evidence>
<feature type="compositionally biased region" description="Basic and acidic residues" evidence="1">
    <location>
        <begin position="658"/>
        <end position="667"/>
    </location>
</feature>
<feature type="compositionally biased region" description="Low complexity" evidence="1">
    <location>
        <begin position="644"/>
        <end position="657"/>
    </location>
</feature>
<keyword evidence="3" id="KW-1185">Reference proteome</keyword>
<organism evidence="2 3">
    <name type="scientific">Citrullus colocynthis</name>
    <name type="common">colocynth</name>
    <dbReference type="NCBI Taxonomy" id="252529"/>
    <lineage>
        <taxon>Eukaryota</taxon>
        <taxon>Viridiplantae</taxon>
        <taxon>Streptophyta</taxon>
        <taxon>Embryophyta</taxon>
        <taxon>Tracheophyta</taxon>
        <taxon>Spermatophyta</taxon>
        <taxon>Magnoliopsida</taxon>
        <taxon>eudicotyledons</taxon>
        <taxon>Gunneridae</taxon>
        <taxon>Pentapetalae</taxon>
        <taxon>rosids</taxon>
        <taxon>fabids</taxon>
        <taxon>Cucurbitales</taxon>
        <taxon>Cucurbitaceae</taxon>
        <taxon>Benincaseae</taxon>
        <taxon>Citrullus</taxon>
    </lineage>
</organism>
<proteinExistence type="predicted"/>